<dbReference type="RefSeq" id="WP_066485160.1">
    <property type="nucleotide sequence ID" value="NZ_CP013388.1"/>
</dbReference>
<feature type="active site" description="Proton donor/acceptor" evidence="3">
    <location>
        <position position="255"/>
    </location>
</feature>
<dbReference type="InterPro" id="IPR016163">
    <property type="entry name" value="Ald_DH_C"/>
</dbReference>
<evidence type="ECO:0000256" key="5">
    <source>
        <dbReference type="PROSITE-ProRule" id="PRU10007"/>
    </source>
</evidence>
<evidence type="ECO:0000256" key="6">
    <source>
        <dbReference type="RuleBase" id="RU003345"/>
    </source>
</evidence>
<dbReference type="InterPro" id="IPR015590">
    <property type="entry name" value="Aldehyde_DH_dom"/>
</dbReference>
<evidence type="ECO:0000256" key="4">
    <source>
        <dbReference type="PIRSR" id="PIRSR617656-3"/>
    </source>
</evidence>
<name>A0A1B4FSR3_9BURK</name>
<dbReference type="EMBL" id="CP013388">
    <property type="protein sequence ID" value="AOJ06724.1"/>
    <property type="molecule type" value="Genomic_DNA"/>
</dbReference>
<comment type="similarity">
    <text evidence="1 6">Belongs to the aldehyde dehydrogenase family.</text>
</comment>
<gene>
    <name evidence="8" type="ORF">WS71_04860</name>
</gene>
<evidence type="ECO:0000256" key="3">
    <source>
        <dbReference type="PIRSR" id="PIRSR617656-1"/>
    </source>
</evidence>
<dbReference type="Proteomes" id="UP000067711">
    <property type="component" value="Chromosome 2"/>
</dbReference>
<dbReference type="PROSITE" id="PS00070">
    <property type="entry name" value="ALDEHYDE_DEHYDR_CYS"/>
    <property type="match status" value="1"/>
</dbReference>
<dbReference type="PANTHER" id="PTHR42991">
    <property type="entry name" value="ALDEHYDE DEHYDROGENASE"/>
    <property type="match status" value="1"/>
</dbReference>
<dbReference type="Gene3D" id="3.40.605.10">
    <property type="entry name" value="Aldehyde Dehydrogenase, Chain A, domain 1"/>
    <property type="match status" value="1"/>
</dbReference>
<feature type="active site" evidence="5">
    <location>
        <position position="255"/>
    </location>
</feature>
<dbReference type="Gene3D" id="3.40.309.10">
    <property type="entry name" value="Aldehyde Dehydrogenase, Chain A, domain 2"/>
    <property type="match status" value="1"/>
</dbReference>
<dbReference type="InterPro" id="IPR017656">
    <property type="entry name" value="Put_phosphonoacetaldehyde_DH"/>
</dbReference>
<dbReference type="InterPro" id="IPR029510">
    <property type="entry name" value="Ald_DH_CS_GLU"/>
</dbReference>
<reference evidence="8 9" key="1">
    <citation type="submission" date="2015-12" db="EMBL/GenBank/DDBJ databases">
        <title>Diversity of Burkholderia near neighbor genomes.</title>
        <authorList>
            <person name="Sahl J."/>
            <person name="Wagner D."/>
            <person name="Keim P."/>
        </authorList>
    </citation>
    <scope>NUCLEOTIDE SEQUENCE [LARGE SCALE GENOMIC DNA]</scope>
    <source>
        <strain evidence="8 9">BDU8</strain>
    </source>
</reference>
<feature type="binding site" evidence="4">
    <location>
        <begin position="156"/>
        <end position="158"/>
    </location>
    <ligand>
        <name>NAD(+)</name>
        <dbReference type="ChEBI" id="CHEBI:57540"/>
    </ligand>
</feature>
<dbReference type="SUPFAM" id="SSF53720">
    <property type="entry name" value="ALDH-like"/>
    <property type="match status" value="1"/>
</dbReference>
<dbReference type="InterPro" id="IPR016161">
    <property type="entry name" value="Ald_DH/histidinol_DH"/>
</dbReference>
<evidence type="ECO:0000313" key="9">
    <source>
        <dbReference type="Proteomes" id="UP000067711"/>
    </source>
</evidence>
<organism evidence="8 9">
    <name type="scientific">Burkholderia mayonis</name>
    <dbReference type="NCBI Taxonomy" id="1385591"/>
    <lineage>
        <taxon>Bacteria</taxon>
        <taxon>Pseudomonadati</taxon>
        <taxon>Pseudomonadota</taxon>
        <taxon>Betaproteobacteria</taxon>
        <taxon>Burkholderiales</taxon>
        <taxon>Burkholderiaceae</taxon>
        <taxon>Burkholderia</taxon>
        <taxon>pseudomallei group</taxon>
    </lineage>
</organism>
<dbReference type="InterPro" id="IPR051020">
    <property type="entry name" value="ALDH-related_metabolic_enz"/>
</dbReference>
<dbReference type="PANTHER" id="PTHR42991:SF1">
    <property type="entry name" value="ALDEHYDE DEHYDROGENASE"/>
    <property type="match status" value="1"/>
</dbReference>
<evidence type="ECO:0000256" key="2">
    <source>
        <dbReference type="ARBA" id="ARBA00023002"/>
    </source>
</evidence>
<feature type="binding site" evidence="4">
    <location>
        <position position="236"/>
    </location>
    <ligand>
        <name>NAD(+)</name>
        <dbReference type="ChEBI" id="CHEBI:57540"/>
    </ligand>
</feature>
<dbReference type="CDD" id="cd07146">
    <property type="entry name" value="ALDH_PhpJ"/>
    <property type="match status" value="1"/>
</dbReference>
<evidence type="ECO:0000259" key="7">
    <source>
        <dbReference type="Pfam" id="PF00171"/>
    </source>
</evidence>
<keyword evidence="4" id="KW-0520">NAD</keyword>
<feature type="binding site" evidence="4">
    <location>
        <position position="383"/>
    </location>
    <ligand>
        <name>NAD(+)</name>
        <dbReference type="ChEBI" id="CHEBI:57540"/>
    </ligand>
</feature>
<accession>A0A1B4FSR3</accession>
<protein>
    <submittedName>
        <fullName evidence="8">Phosphonoacetaldehyde dehydrogenase</fullName>
    </submittedName>
</protein>
<dbReference type="GO" id="GO:0008911">
    <property type="term" value="F:lactaldehyde dehydrogenase (NAD+) activity"/>
    <property type="evidence" value="ECO:0007669"/>
    <property type="project" value="TreeGrafter"/>
</dbReference>
<feature type="domain" description="Aldehyde dehydrogenase" evidence="7">
    <location>
        <begin position="26"/>
        <end position="476"/>
    </location>
</feature>
<dbReference type="InterPro" id="IPR016160">
    <property type="entry name" value="Ald_DH_CS_CYS"/>
</dbReference>
<feature type="binding site" evidence="4">
    <location>
        <begin position="182"/>
        <end position="185"/>
    </location>
    <ligand>
        <name>NAD(+)</name>
        <dbReference type="ChEBI" id="CHEBI:57540"/>
    </ligand>
</feature>
<keyword evidence="2 6" id="KW-0560">Oxidoreductase</keyword>
<evidence type="ECO:0000256" key="1">
    <source>
        <dbReference type="ARBA" id="ARBA00009986"/>
    </source>
</evidence>
<evidence type="ECO:0000313" key="8">
    <source>
        <dbReference type="EMBL" id="AOJ06724.1"/>
    </source>
</evidence>
<dbReference type="AlphaFoldDB" id="A0A1B4FSR3"/>
<proteinExistence type="inferred from homology"/>
<dbReference type="InterPro" id="IPR016162">
    <property type="entry name" value="Ald_DH_N"/>
</dbReference>
<dbReference type="PROSITE" id="PS00687">
    <property type="entry name" value="ALDEHYDE_DEHYDR_GLU"/>
    <property type="match status" value="1"/>
</dbReference>
<sequence length="490" mass="53368">MTIHPTAAFRRIARALDTRGAASSDSPLIVSNPYDGETIAELPLENGDDARRKLQTAACFTSTLSRHDRIAVFEKAIALLAAEKRDASILITLESGLCRKDTMYEIERVINVLRAAIAELNRDDSQTFSCDNATTADKRKIFTVREPLRGVVAAITPFNHPMNQIAHKICPAIASNNRVVLKPSEKTPLSALYLLDLFREAGLPEPMFDVVIGAPDIVGAELVRNEQVELVAFTGSVAVGKRIAEMAGYRRTILELGGNDPLIVMEDADLDRAAQLAVKGSYKNSGQRCTAVKRILVERTVAGRFTELLVEHSRRWKIGDPMDEHVDIGTLVDDAAAIECARRVDEAIDAGARVLLGHRRDGAAYAPTVLDHVDPALRLVQQETFGPVSPVITFSGLDEAVAIANSTRYGLSSGVCTNRLDYITHLIANLDVGTVNVWEVPGFRLESTPFGGVKDSGLGSKEGMQEAIKNFTNLKTYSLPWDTFAQPHAA</sequence>
<feature type="active site" description="Nucleophile" evidence="3">
    <location>
        <position position="289"/>
    </location>
</feature>
<dbReference type="Pfam" id="PF00171">
    <property type="entry name" value="Aldedh"/>
    <property type="match status" value="1"/>
</dbReference>
<dbReference type="NCBIfam" id="TIGR03250">
    <property type="entry name" value="PhnAcAld_DH"/>
    <property type="match status" value="1"/>
</dbReference>